<feature type="transmembrane region" description="Helical" evidence="1">
    <location>
        <begin position="7"/>
        <end position="25"/>
    </location>
</feature>
<keyword evidence="3" id="KW-1185">Reference proteome</keyword>
<dbReference type="Proteomes" id="UP000050331">
    <property type="component" value="Chromosome"/>
</dbReference>
<dbReference type="AlphaFoldDB" id="A0A0U3W650"/>
<dbReference type="OrthoDB" id="2897504at2"/>
<feature type="transmembrane region" description="Helical" evidence="1">
    <location>
        <begin position="31"/>
        <end position="49"/>
    </location>
</feature>
<sequence length="62" mass="7239">MNKYQKITVYISAVVLVFFLLLSIFTGRWGFFLWSLLPVFMNLSVAFTVKDDKQSREKDSAK</sequence>
<evidence type="ECO:0000313" key="3">
    <source>
        <dbReference type="Proteomes" id="UP000050331"/>
    </source>
</evidence>
<evidence type="ECO:0000256" key="1">
    <source>
        <dbReference type="SAM" id="Phobius"/>
    </source>
</evidence>
<proteinExistence type="predicted"/>
<dbReference type="EMBL" id="CP013862">
    <property type="protein sequence ID" value="ALX48658.1"/>
    <property type="molecule type" value="Genomic_DNA"/>
</dbReference>
<keyword evidence="1" id="KW-1133">Transmembrane helix</keyword>
<name>A0A0U3W650_9BACI</name>
<dbReference type="RefSeq" id="WP_068444652.1">
    <property type="nucleotide sequence ID" value="NZ_CP013862.1"/>
</dbReference>
<gene>
    <name evidence="2" type="ORF">AOX59_08570</name>
</gene>
<reference evidence="2 3" key="1">
    <citation type="submission" date="2016-01" db="EMBL/GenBank/DDBJ databases">
        <title>Complete genome sequence of strain Lentibacillus amyloliquefaciens LAM0015T isolated from saline sediment.</title>
        <authorList>
            <person name="Wang J.-L."/>
            <person name="He M.-X."/>
        </authorList>
    </citation>
    <scope>NUCLEOTIDE SEQUENCE [LARGE SCALE GENOMIC DNA]</scope>
    <source>
        <strain evidence="2 3">LAM0015</strain>
    </source>
</reference>
<organism evidence="2 3">
    <name type="scientific">Lentibacillus amyloliquefaciens</name>
    <dbReference type="NCBI Taxonomy" id="1472767"/>
    <lineage>
        <taxon>Bacteria</taxon>
        <taxon>Bacillati</taxon>
        <taxon>Bacillota</taxon>
        <taxon>Bacilli</taxon>
        <taxon>Bacillales</taxon>
        <taxon>Bacillaceae</taxon>
        <taxon>Lentibacillus</taxon>
    </lineage>
</organism>
<keyword evidence="1" id="KW-0812">Transmembrane</keyword>
<accession>A0A0U3W650</accession>
<dbReference type="STRING" id="1472767.AOX59_08570"/>
<keyword evidence="1" id="KW-0472">Membrane</keyword>
<protein>
    <submittedName>
        <fullName evidence="2">Uncharacterized protein</fullName>
    </submittedName>
</protein>
<dbReference type="KEGG" id="lao:AOX59_08570"/>
<evidence type="ECO:0000313" key="2">
    <source>
        <dbReference type="EMBL" id="ALX48658.1"/>
    </source>
</evidence>